<keyword evidence="2" id="KW-1185">Reference proteome</keyword>
<evidence type="ECO:0000313" key="2">
    <source>
        <dbReference type="Proteomes" id="UP000596427"/>
    </source>
</evidence>
<proteinExistence type="predicted"/>
<accession>A0A974SKX2</accession>
<dbReference type="KEGG" id="xdi:EZH22_14080"/>
<name>A0A974SKX2_9HYPH</name>
<dbReference type="EMBL" id="CP063362">
    <property type="protein sequence ID" value="QRG09280.1"/>
    <property type="molecule type" value="Genomic_DNA"/>
</dbReference>
<organism evidence="1 2">
    <name type="scientific">Xanthobacter dioxanivorans</name>
    <dbReference type="NCBI Taxonomy" id="2528964"/>
    <lineage>
        <taxon>Bacteria</taxon>
        <taxon>Pseudomonadati</taxon>
        <taxon>Pseudomonadota</taxon>
        <taxon>Alphaproteobacteria</taxon>
        <taxon>Hyphomicrobiales</taxon>
        <taxon>Xanthobacteraceae</taxon>
        <taxon>Xanthobacter</taxon>
    </lineage>
</organism>
<protein>
    <submittedName>
        <fullName evidence="1">Uncharacterized protein</fullName>
    </submittedName>
</protein>
<reference evidence="1 2" key="1">
    <citation type="submission" date="2020-10" db="EMBL/GenBank/DDBJ databases">
        <title>Degradation of 1,4-Dioxane by Xanthobacter sp. YN2, via a Novel Group-2 Soluble Di-Iron Monooxygenase.</title>
        <authorList>
            <person name="Ma F."/>
            <person name="Wang Y."/>
            <person name="Yang J."/>
            <person name="Guo H."/>
            <person name="Su D."/>
            <person name="Yu L."/>
        </authorList>
    </citation>
    <scope>NUCLEOTIDE SEQUENCE [LARGE SCALE GENOMIC DNA]</scope>
    <source>
        <strain evidence="1 2">YN2</strain>
    </source>
</reference>
<evidence type="ECO:0000313" key="1">
    <source>
        <dbReference type="EMBL" id="QRG09280.1"/>
    </source>
</evidence>
<dbReference type="RefSeq" id="WP_203196200.1">
    <property type="nucleotide sequence ID" value="NZ_CP063362.1"/>
</dbReference>
<dbReference type="AlphaFoldDB" id="A0A974SKX2"/>
<sequence>MTTAISDVSEFPSSLAVFQRTAPPRRPIRPRVVLDSGVVAGPDPSTRGRRLYWLEATNEFGETAVVADSFSLRDLQWLALQYQRAGWLVIDRTAGGAP</sequence>
<dbReference type="Proteomes" id="UP000596427">
    <property type="component" value="Chromosome"/>
</dbReference>
<gene>
    <name evidence="1" type="ORF">EZH22_14080</name>
</gene>